<keyword evidence="1" id="KW-1133">Transmembrane helix</keyword>
<feature type="transmembrane region" description="Helical" evidence="1">
    <location>
        <begin position="40"/>
        <end position="62"/>
    </location>
</feature>
<dbReference type="Pfam" id="PF09346">
    <property type="entry name" value="SMI1_KNR4"/>
    <property type="match status" value="1"/>
</dbReference>
<sequence>MHREGRKSMRGCGLIALLWFAGALVLTMSGDKVNAKEGPWVIIIPAIMIYLSLGGPFIAMIYGYKVIHYLNWRRDKGMGSLVWRLFVSFWMLIGGMGILILAADNAYHAASKMVETQGAKQMVAGVIILLTCVGVRFLGLGIMRVALSTKAVTSEDKDLAAAESLERAWEQLDFASLEQQLGCTLPVAYKAMMQPGSEWREKSWTLRPHRVAWFHVIDLVPPDRSALRKSPATGEVMLCFANADSGEYWLRPGGEDPPVYTHYTDHSGEVVEEIAPQLSVFLGWKKAEYE</sequence>
<feature type="transmembrane region" description="Helical" evidence="1">
    <location>
        <begin position="82"/>
        <end position="103"/>
    </location>
</feature>
<reference evidence="3 4" key="1">
    <citation type="submission" date="2018-06" db="EMBL/GenBank/DDBJ databases">
        <title>Genomic Encyclopedia of Type Strains, Phase IV (KMG-IV): sequencing the most valuable type-strain genomes for metagenomic binning, comparative biology and taxonomic classification.</title>
        <authorList>
            <person name="Goeker M."/>
        </authorList>
    </citation>
    <scope>NUCLEOTIDE SEQUENCE [LARGE SCALE GENOMIC DNA]</scope>
    <source>
        <strain evidence="3 4">DSM 25532</strain>
    </source>
</reference>
<comment type="caution">
    <text evidence="3">The sequence shown here is derived from an EMBL/GenBank/DDBJ whole genome shotgun (WGS) entry which is preliminary data.</text>
</comment>
<feature type="transmembrane region" description="Helical" evidence="1">
    <location>
        <begin position="123"/>
        <end position="147"/>
    </location>
</feature>
<evidence type="ECO:0000259" key="2">
    <source>
        <dbReference type="Pfam" id="PF09346"/>
    </source>
</evidence>
<evidence type="ECO:0000313" key="3">
    <source>
        <dbReference type="EMBL" id="RBP40523.1"/>
    </source>
</evidence>
<evidence type="ECO:0000313" key="4">
    <source>
        <dbReference type="Proteomes" id="UP000253426"/>
    </source>
</evidence>
<proteinExistence type="predicted"/>
<dbReference type="EMBL" id="QNRR01000008">
    <property type="protein sequence ID" value="RBP40523.1"/>
    <property type="molecule type" value="Genomic_DNA"/>
</dbReference>
<keyword evidence="1" id="KW-0472">Membrane</keyword>
<name>A0A366HDJ5_9BACT</name>
<accession>A0A366HDJ5</accession>
<dbReference type="InterPro" id="IPR018958">
    <property type="entry name" value="Knr4/Smi1-like_dom"/>
</dbReference>
<dbReference type="RefSeq" id="WP_113960384.1">
    <property type="nucleotide sequence ID" value="NZ_QNRR01000008.1"/>
</dbReference>
<keyword evidence="4" id="KW-1185">Reference proteome</keyword>
<dbReference type="Proteomes" id="UP000253426">
    <property type="component" value="Unassembled WGS sequence"/>
</dbReference>
<protein>
    <recommendedName>
        <fullName evidence="2">Knr4/Smi1-like domain-containing protein</fullName>
    </recommendedName>
</protein>
<gene>
    <name evidence="3" type="ORF">DES53_108230</name>
</gene>
<dbReference type="AlphaFoldDB" id="A0A366HDJ5"/>
<feature type="domain" description="Knr4/Smi1-like" evidence="2">
    <location>
        <begin position="173"/>
        <end position="282"/>
    </location>
</feature>
<organism evidence="3 4">
    <name type="scientific">Roseimicrobium gellanilyticum</name>
    <dbReference type="NCBI Taxonomy" id="748857"/>
    <lineage>
        <taxon>Bacteria</taxon>
        <taxon>Pseudomonadati</taxon>
        <taxon>Verrucomicrobiota</taxon>
        <taxon>Verrucomicrobiia</taxon>
        <taxon>Verrucomicrobiales</taxon>
        <taxon>Verrucomicrobiaceae</taxon>
        <taxon>Roseimicrobium</taxon>
    </lineage>
</organism>
<evidence type="ECO:0000256" key="1">
    <source>
        <dbReference type="SAM" id="Phobius"/>
    </source>
</evidence>
<keyword evidence="1" id="KW-0812">Transmembrane</keyword>